<dbReference type="PROSITE" id="PS00028">
    <property type="entry name" value="ZINC_FINGER_C2H2_1"/>
    <property type="match status" value="4"/>
</dbReference>
<dbReference type="PROSITE" id="PS50157">
    <property type="entry name" value="ZINC_FINGER_C2H2_2"/>
    <property type="match status" value="3"/>
</dbReference>
<accession>A0A0H5RT31</accession>
<feature type="domain" description="C2H2-type" evidence="8">
    <location>
        <begin position="38"/>
        <end position="67"/>
    </location>
</feature>
<dbReference type="Gene3D" id="3.30.160.60">
    <property type="entry name" value="Classic Zinc Finger"/>
    <property type="match status" value="3"/>
</dbReference>
<reference evidence="9" key="1">
    <citation type="submission" date="2015-04" db="EMBL/GenBank/DDBJ databases">
        <title>The genome sequence of the plant pathogenic Rhizarian Plasmodiophora brassicae reveals insights in its biotrophic life cycle and the origin of chitin synthesis.</title>
        <authorList>
            <person name="Schwelm A."/>
            <person name="Fogelqvist J."/>
            <person name="Knaust A."/>
            <person name="Julke S."/>
            <person name="Lilja T."/>
            <person name="Dhandapani V."/>
            <person name="Bonilla-Rosso G."/>
            <person name="Karlsson M."/>
            <person name="Shevchenko A."/>
            <person name="Choi S.R."/>
            <person name="Kim H.G."/>
            <person name="Park J.Y."/>
            <person name="Lim Y.P."/>
            <person name="Ludwig-Muller J."/>
            <person name="Dixelius C."/>
        </authorList>
    </citation>
    <scope>NUCLEOTIDE SEQUENCE</scope>
    <source>
        <tissue evidence="9">Potato root galls</tissue>
    </source>
</reference>
<dbReference type="InterPro" id="IPR036236">
    <property type="entry name" value="Znf_C2H2_sf"/>
</dbReference>
<keyword evidence="6" id="KW-0539">Nucleus</keyword>
<sequence length="200" mass="22072">MQLSPSECMASSALLSLASSTGGEAAQQQHGHGPLLTVGCKHPKCYEKFDSIANLKHHASIHKDERPFNCGVCDKTFRKGSDLKRHLRIHTGERPYVCEICSRAFAEAGSLHRHERCHTGEKPFACSVCCQLFCRAYNARKHTLKHDPSIKLISTTTPIKSDVDREMDILAQAGVVASTMSLITKSEYSSSDSEDIRAEL</sequence>
<protein>
    <recommendedName>
        <fullName evidence="8">C2H2-type domain-containing protein</fullName>
    </recommendedName>
</protein>
<dbReference type="FunFam" id="3.30.160.60:FF:002104">
    <property type="entry name" value="Si:ch211-266d19.4"/>
    <property type="match status" value="1"/>
</dbReference>
<dbReference type="SUPFAM" id="SSF57667">
    <property type="entry name" value="beta-beta-alpha zinc fingers"/>
    <property type="match status" value="2"/>
</dbReference>
<evidence type="ECO:0000256" key="4">
    <source>
        <dbReference type="ARBA" id="ARBA00022771"/>
    </source>
</evidence>
<dbReference type="AlphaFoldDB" id="A0A0H5RT31"/>
<proteinExistence type="predicted"/>
<organism evidence="9">
    <name type="scientific">Spongospora subterranea</name>
    <dbReference type="NCBI Taxonomy" id="70186"/>
    <lineage>
        <taxon>Eukaryota</taxon>
        <taxon>Sar</taxon>
        <taxon>Rhizaria</taxon>
        <taxon>Endomyxa</taxon>
        <taxon>Phytomyxea</taxon>
        <taxon>Plasmodiophorida</taxon>
        <taxon>Plasmodiophoridae</taxon>
        <taxon>Spongospora</taxon>
    </lineage>
</organism>
<dbReference type="GO" id="GO:0008270">
    <property type="term" value="F:zinc ion binding"/>
    <property type="evidence" value="ECO:0007669"/>
    <property type="project" value="UniProtKB-KW"/>
</dbReference>
<dbReference type="Pfam" id="PF00096">
    <property type="entry name" value="zf-C2H2"/>
    <property type="match status" value="1"/>
</dbReference>
<evidence type="ECO:0000256" key="5">
    <source>
        <dbReference type="ARBA" id="ARBA00022833"/>
    </source>
</evidence>
<keyword evidence="2" id="KW-0479">Metal-binding</keyword>
<evidence type="ECO:0000259" key="8">
    <source>
        <dbReference type="PROSITE" id="PS50157"/>
    </source>
</evidence>
<keyword evidence="5" id="KW-0862">Zinc</keyword>
<evidence type="ECO:0000256" key="3">
    <source>
        <dbReference type="ARBA" id="ARBA00022737"/>
    </source>
</evidence>
<keyword evidence="3" id="KW-0677">Repeat</keyword>
<dbReference type="PANTHER" id="PTHR24394:SF29">
    <property type="entry name" value="MYONEURIN"/>
    <property type="match status" value="1"/>
</dbReference>
<feature type="domain" description="C2H2-type" evidence="8">
    <location>
        <begin position="96"/>
        <end position="123"/>
    </location>
</feature>
<comment type="subcellular location">
    <subcellularLocation>
        <location evidence="1">Nucleus</location>
    </subcellularLocation>
</comment>
<dbReference type="SMART" id="SM00355">
    <property type="entry name" value="ZnF_C2H2"/>
    <property type="match status" value="4"/>
</dbReference>
<evidence type="ECO:0000256" key="1">
    <source>
        <dbReference type="ARBA" id="ARBA00004123"/>
    </source>
</evidence>
<dbReference type="FunFam" id="3.30.160.60:FF:000690">
    <property type="entry name" value="Zinc finger protein 354C"/>
    <property type="match status" value="1"/>
</dbReference>
<evidence type="ECO:0000256" key="7">
    <source>
        <dbReference type="PROSITE-ProRule" id="PRU00042"/>
    </source>
</evidence>
<dbReference type="GO" id="GO:0000981">
    <property type="term" value="F:DNA-binding transcription factor activity, RNA polymerase II-specific"/>
    <property type="evidence" value="ECO:0007669"/>
    <property type="project" value="TreeGrafter"/>
</dbReference>
<evidence type="ECO:0000256" key="2">
    <source>
        <dbReference type="ARBA" id="ARBA00022723"/>
    </source>
</evidence>
<dbReference type="EMBL" id="HACM01011447">
    <property type="protein sequence ID" value="CRZ11889.1"/>
    <property type="molecule type" value="Transcribed_RNA"/>
</dbReference>
<dbReference type="PANTHER" id="PTHR24394">
    <property type="entry name" value="ZINC FINGER PROTEIN"/>
    <property type="match status" value="1"/>
</dbReference>
<name>A0A0H5RT31_9EUKA</name>
<evidence type="ECO:0000256" key="6">
    <source>
        <dbReference type="ARBA" id="ARBA00023242"/>
    </source>
</evidence>
<keyword evidence="4 7" id="KW-0863">Zinc-finger</keyword>
<feature type="domain" description="C2H2-type" evidence="8">
    <location>
        <begin position="68"/>
        <end position="95"/>
    </location>
</feature>
<dbReference type="InterPro" id="IPR013087">
    <property type="entry name" value="Znf_C2H2_type"/>
</dbReference>
<dbReference type="GO" id="GO:0005634">
    <property type="term" value="C:nucleus"/>
    <property type="evidence" value="ECO:0007669"/>
    <property type="project" value="UniProtKB-SubCell"/>
</dbReference>
<evidence type="ECO:0000313" key="9">
    <source>
        <dbReference type="EMBL" id="CRZ11889.1"/>
    </source>
</evidence>